<evidence type="ECO:0000256" key="1">
    <source>
        <dbReference type="ARBA" id="ARBA00001974"/>
    </source>
</evidence>
<dbReference type="Proteomes" id="UP000197361">
    <property type="component" value="Unassembled WGS sequence"/>
</dbReference>
<evidence type="ECO:0000259" key="7">
    <source>
        <dbReference type="Pfam" id="PF02771"/>
    </source>
</evidence>
<reference evidence="8 9" key="1">
    <citation type="journal article" date="2010" name="Int. J. Syst. Evol. Microbiol.">
        <title>Sphingopyxis bauzanensis sp. nov., a psychrophilic bacterium isolated from soil.</title>
        <authorList>
            <person name="Zhang D.C."/>
            <person name="Liu H.C."/>
            <person name="Xin Y.H."/>
            <person name="Zhou Y.G."/>
            <person name="Schinner F."/>
            <person name="Margesin R."/>
        </authorList>
    </citation>
    <scope>NUCLEOTIDE SEQUENCE [LARGE SCALE GENOMIC DNA]</scope>
    <source>
        <strain evidence="8 9">DSM 22271</strain>
    </source>
</reference>
<dbReference type="InterPro" id="IPR013786">
    <property type="entry name" value="AcylCoA_DH/ox_N"/>
</dbReference>
<dbReference type="GO" id="GO:0050660">
    <property type="term" value="F:flavin adenine dinucleotide binding"/>
    <property type="evidence" value="ECO:0007669"/>
    <property type="project" value="InterPro"/>
</dbReference>
<evidence type="ECO:0000256" key="2">
    <source>
        <dbReference type="ARBA" id="ARBA00009347"/>
    </source>
</evidence>
<dbReference type="InterPro" id="IPR009075">
    <property type="entry name" value="AcylCo_DH/oxidase_C"/>
</dbReference>
<protein>
    <submittedName>
        <fullName evidence="8">Acyl-CoA dehydrogenase</fullName>
    </submittedName>
</protein>
<keyword evidence="5" id="KW-0560">Oxidoreductase</keyword>
<evidence type="ECO:0000256" key="4">
    <source>
        <dbReference type="ARBA" id="ARBA00022827"/>
    </source>
</evidence>
<comment type="similarity">
    <text evidence="2">Belongs to the acyl-CoA dehydrogenase family.</text>
</comment>
<sequence>MPHHVSGRSDVTYATAALDLPLGDEQQMLRDSVQRYLADNVRPGWRDLVESLGLAGVAVPEAHGGFGGGAIDIAVVMAELGPALAGADWLSHTAATMLLARVVPDHAALPGLATGDQRVAMICSASTATMPIVEAGGTVRGTAALVAGGAEADLFVLADKDAVLLFAADRDKVEQRHRVMHDGSVTADLSLTLKAGEGNVVATGAEARALAEWVNDVILVGRWAEAVGLIRRMIAASTDYLGQRQQFGRAIVTFQALRHRAADMQLAAMKAAALTEAAILAVDQDRADRTATVSAACVEVADAIRIVGEGAVQIHGAMGLTEELSLGGHFKRALAIAAALGPRAEHLARFAEVAA</sequence>
<dbReference type="PANTHER" id="PTHR43884">
    <property type="entry name" value="ACYL-COA DEHYDROGENASE"/>
    <property type="match status" value="1"/>
</dbReference>
<name>A0A246JU96_9SPHN</name>
<dbReference type="GO" id="GO:0003995">
    <property type="term" value="F:acyl-CoA dehydrogenase activity"/>
    <property type="evidence" value="ECO:0007669"/>
    <property type="project" value="TreeGrafter"/>
</dbReference>
<keyword evidence="4" id="KW-0274">FAD</keyword>
<dbReference type="Gene3D" id="1.10.540.10">
    <property type="entry name" value="Acyl-CoA dehydrogenase/oxidase, N-terminal domain"/>
    <property type="match status" value="1"/>
</dbReference>
<evidence type="ECO:0000313" key="9">
    <source>
        <dbReference type="Proteomes" id="UP000197361"/>
    </source>
</evidence>
<evidence type="ECO:0000313" key="8">
    <source>
        <dbReference type="EMBL" id="OWQ96092.1"/>
    </source>
</evidence>
<gene>
    <name evidence="8" type="ORF">CDQ92_15330</name>
</gene>
<comment type="cofactor">
    <cofactor evidence="1">
        <name>FAD</name>
        <dbReference type="ChEBI" id="CHEBI:57692"/>
    </cofactor>
</comment>
<dbReference type="InterPro" id="IPR037069">
    <property type="entry name" value="AcylCoA_DH/ox_N_sf"/>
</dbReference>
<keyword evidence="9" id="KW-1185">Reference proteome</keyword>
<keyword evidence="3" id="KW-0285">Flavoprotein</keyword>
<dbReference type="InterPro" id="IPR009100">
    <property type="entry name" value="AcylCoA_DH/oxidase_NM_dom_sf"/>
</dbReference>
<dbReference type="EMBL" id="NISK01000003">
    <property type="protein sequence ID" value="OWQ96092.1"/>
    <property type="molecule type" value="Genomic_DNA"/>
</dbReference>
<dbReference type="AlphaFoldDB" id="A0A246JU96"/>
<proteinExistence type="inferred from homology"/>
<dbReference type="InterPro" id="IPR036250">
    <property type="entry name" value="AcylCo_DH-like_C"/>
</dbReference>
<dbReference type="PANTHER" id="PTHR43884:SF20">
    <property type="entry name" value="ACYL-COA DEHYDROGENASE FADE28"/>
    <property type="match status" value="1"/>
</dbReference>
<comment type="caution">
    <text evidence="8">The sequence shown here is derived from an EMBL/GenBank/DDBJ whole genome shotgun (WGS) entry which is preliminary data.</text>
</comment>
<feature type="domain" description="Acyl-CoA dehydrogenase/oxidase C-terminal" evidence="6">
    <location>
        <begin position="223"/>
        <end position="351"/>
    </location>
</feature>
<dbReference type="Gene3D" id="1.20.140.10">
    <property type="entry name" value="Butyryl-CoA Dehydrogenase, subunit A, domain 3"/>
    <property type="match status" value="1"/>
</dbReference>
<dbReference type="SUPFAM" id="SSF47203">
    <property type="entry name" value="Acyl-CoA dehydrogenase C-terminal domain-like"/>
    <property type="match status" value="1"/>
</dbReference>
<dbReference type="SUPFAM" id="SSF56645">
    <property type="entry name" value="Acyl-CoA dehydrogenase NM domain-like"/>
    <property type="match status" value="1"/>
</dbReference>
<organism evidence="8 9">
    <name type="scientific">Sphingopyxis bauzanensis</name>
    <dbReference type="NCBI Taxonomy" id="651663"/>
    <lineage>
        <taxon>Bacteria</taxon>
        <taxon>Pseudomonadati</taxon>
        <taxon>Pseudomonadota</taxon>
        <taxon>Alphaproteobacteria</taxon>
        <taxon>Sphingomonadales</taxon>
        <taxon>Sphingomonadaceae</taxon>
        <taxon>Sphingopyxis</taxon>
    </lineage>
</organism>
<dbReference type="Pfam" id="PF00441">
    <property type="entry name" value="Acyl-CoA_dh_1"/>
    <property type="match status" value="1"/>
</dbReference>
<evidence type="ECO:0000256" key="5">
    <source>
        <dbReference type="ARBA" id="ARBA00023002"/>
    </source>
</evidence>
<evidence type="ECO:0000259" key="6">
    <source>
        <dbReference type="Pfam" id="PF00441"/>
    </source>
</evidence>
<evidence type="ECO:0000256" key="3">
    <source>
        <dbReference type="ARBA" id="ARBA00022630"/>
    </source>
</evidence>
<dbReference type="OrthoDB" id="7444022at2"/>
<accession>A0A246JU96</accession>
<dbReference type="Pfam" id="PF02771">
    <property type="entry name" value="Acyl-CoA_dh_N"/>
    <property type="match status" value="1"/>
</dbReference>
<feature type="domain" description="Acyl-CoA dehydrogenase/oxidase N-terminal" evidence="7">
    <location>
        <begin position="24"/>
        <end position="100"/>
    </location>
</feature>